<keyword evidence="2" id="KW-0285">Flavoprotein</keyword>
<dbReference type="PIRSF" id="PIRSF000137">
    <property type="entry name" value="Alcohol_oxidase"/>
    <property type="match status" value="1"/>
</dbReference>
<keyword evidence="5" id="KW-1185">Reference proteome</keyword>
<dbReference type="Pfam" id="PF00732">
    <property type="entry name" value="GMC_oxred_N"/>
    <property type="match status" value="1"/>
</dbReference>
<dbReference type="InterPro" id="IPR036188">
    <property type="entry name" value="FAD/NAD-bd_sf"/>
</dbReference>
<dbReference type="EMBL" id="CP090164">
    <property type="protein sequence ID" value="UJO14417.1"/>
    <property type="molecule type" value="Genomic_DNA"/>
</dbReference>
<evidence type="ECO:0000256" key="1">
    <source>
        <dbReference type="ARBA" id="ARBA00010790"/>
    </source>
</evidence>
<dbReference type="InterPro" id="IPR000172">
    <property type="entry name" value="GMC_OxRdtase_N"/>
</dbReference>
<dbReference type="GeneID" id="71983172"/>
<comment type="similarity">
    <text evidence="1">Belongs to the GMC oxidoreductase family.</text>
</comment>
<dbReference type="Gene3D" id="3.50.50.60">
    <property type="entry name" value="FAD/NAD(P)-binding domain"/>
    <property type="match status" value="1"/>
</dbReference>
<dbReference type="RefSeq" id="XP_047758783.1">
    <property type="nucleotide sequence ID" value="XM_047902442.1"/>
</dbReference>
<evidence type="ECO:0000313" key="5">
    <source>
        <dbReference type="Proteomes" id="UP000756132"/>
    </source>
</evidence>
<dbReference type="Proteomes" id="UP000756132">
    <property type="component" value="Chromosome 2"/>
</dbReference>
<sequence>MINFGMYSHCSKSDLNIWRDLGNEGWGWDDIIPYFQKVEHMHIPSDETREALNTEYIQPGLRGTSGMIQTSFPKDSFTWLQDAWTKTSKSMGYPTVNDPRTGTSLGLFNQLNTVDPKTSKRSYAASTYLAAAEGRPNLFVVTETFVKQILWSAVRQGGTVRASGVELESGGDSFVVEATKEVLITAGSVQSPQILELSGIGQRKVLEKHGIEVVVENHNVGENLQDHPMVIMPFRAKEGVATLEALREHPELAAQFMDMYVKTGTGPFAATPTCTGFLSKQMVAPEVDLSHLMKAGHGLPERQLQLLKAQIEDSKEAEYQAAVMAAGIDATKRAAQTGMWNHTEPGGYVGLGFGLMHAFSRGSVHIASIDITKHPDVDPRYLSHPMDLELLAHATFHAKKIAATSPMADSIADDPETGEKALGFGVEPCRTMEEAKEHVKKRQVTMYHSTGTCSMLPREEGGVVDTSLRVYDAENVRIVDASIFPMNVQGNTVSLVYAVAEKAADIVRAEYQFPGRTDGVNGEH</sequence>
<dbReference type="OrthoDB" id="269227at2759"/>
<name>A0A9Q8P638_PASFU</name>
<protein>
    <submittedName>
        <fullName evidence="4">Dehydrogenase citC</fullName>
    </submittedName>
</protein>
<feature type="binding site" evidence="2">
    <location>
        <position position="146"/>
    </location>
    <ligand>
        <name>FAD</name>
        <dbReference type="ChEBI" id="CHEBI:57692"/>
    </ligand>
</feature>
<dbReference type="GO" id="GO:0016614">
    <property type="term" value="F:oxidoreductase activity, acting on CH-OH group of donors"/>
    <property type="evidence" value="ECO:0007669"/>
    <property type="project" value="InterPro"/>
</dbReference>
<organism evidence="4 5">
    <name type="scientific">Passalora fulva</name>
    <name type="common">Tomato leaf mold</name>
    <name type="synonym">Cladosporium fulvum</name>
    <dbReference type="NCBI Taxonomy" id="5499"/>
    <lineage>
        <taxon>Eukaryota</taxon>
        <taxon>Fungi</taxon>
        <taxon>Dikarya</taxon>
        <taxon>Ascomycota</taxon>
        <taxon>Pezizomycotina</taxon>
        <taxon>Dothideomycetes</taxon>
        <taxon>Dothideomycetidae</taxon>
        <taxon>Mycosphaerellales</taxon>
        <taxon>Mycosphaerellaceae</taxon>
        <taxon>Fulvia</taxon>
    </lineage>
</organism>
<evidence type="ECO:0000313" key="4">
    <source>
        <dbReference type="EMBL" id="UJO14417.1"/>
    </source>
</evidence>
<dbReference type="SUPFAM" id="SSF54373">
    <property type="entry name" value="FAD-linked reductases, C-terminal domain"/>
    <property type="match status" value="1"/>
</dbReference>
<dbReference type="KEGG" id="ffu:CLAFUR5_03294"/>
<evidence type="ECO:0000259" key="3">
    <source>
        <dbReference type="PROSITE" id="PS00624"/>
    </source>
</evidence>
<dbReference type="PANTHER" id="PTHR11552:SF210">
    <property type="entry name" value="GLUCOSE-METHANOL-CHOLINE OXIDOREDUCTASE N-TERMINAL DOMAIN-CONTAINING PROTEIN-RELATED"/>
    <property type="match status" value="1"/>
</dbReference>
<feature type="domain" description="Glucose-methanol-choline oxidoreductase N-terminal" evidence="3">
    <location>
        <begin position="187"/>
        <end position="201"/>
    </location>
</feature>
<comment type="cofactor">
    <cofactor evidence="2">
        <name>FAD</name>
        <dbReference type="ChEBI" id="CHEBI:57692"/>
    </cofactor>
</comment>
<gene>
    <name evidence="4" type="ORF">CLAFUR5_03294</name>
</gene>
<dbReference type="Gene3D" id="3.30.560.10">
    <property type="entry name" value="Glucose Oxidase, domain 3"/>
    <property type="match status" value="1"/>
</dbReference>
<dbReference type="AlphaFoldDB" id="A0A9Q8P638"/>
<dbReference type="PANTHER" id="PTHR11552">
    <property type="entry name" value="GLUCOSE-METHANOL-CHOLINE GMC OXIDOREDUCTASE"/>
    <property type="match status" value="1"/>
</dbReference>
<keyword evidence="2" id="KW-0274">FAD</keyword>
<evidence type="ECO:0000256" key="2">
    <source>
        <dbReference type="PIRSR" id="PIRSR000137-2"/>
    </source>
</evidence>
<proteinExistence type="inferred from homology"/>
<reference evidence="4" key="1">
    <citation type="submission" date="2021-12" db="EMBL/GenBank/DDBJ databases">
        <authorList>
            <person name="Zaccaron A."/>
            <person name="Stergiopoulos I."/>
        </authorList>
    </citation>
    <scope>NUCLEOTIDE SEQUENCE</scope>
    <source>
        <strain evidence="4">Race5_Kim</strain>
    </source>
</reference>
<dbReference type="SUPFAM" id="SSF51905">
    <property type="entry name" value="FAD/NAD(P)-binding domain"/>
    <property type="match status" value="1"/>
</dbReference>
<dbReference type="Pfam" id="PF05199">
    <property type="entry name" value="GMC_oxred_C"/>
    <property type="match status" value="1"/>
</dbReference>
<dbReference type="GO" id="GO:0050660">
    <property type="term" value="F:flavin adenine dinucleotide binding"/>
    <property type="evidence" value="ECO:0007669"/>
    <property type="project" value="InterPro"/>
</dbReference>
<dbReference type="InterPro" id="IPR012132">
    <property type="entry name" value="GMC_OxRdtase"/>
</dbReference>
<dbReference type="InterPro" id="IPR007867">
    <property type="entry name" value="GMC_OxRtase_C"/>
</dbReference>
<reference evidence="4" key="2">
    <citation type="journal article" date="2022" name="Microb. Genom.">
        <title>A chromosome-scale genome assembly of the tomato pathogen Cladosporium fulvum reveals a compartmentalized genome architecture and the presence of a dispensable chromosome.</title>
        <authorList>
            <person name="Zaccaron A.Z."/>
            <person name="Chen L.H."/>
            <person name="Samaras A."/>
            <person name="Stergiopoulos I."/>
        </authorList>
    </citation>
    <scope>NUCLEOTIDE SEQUENCE</scope>
    <source>
        <strain evidence="4">Race5_Kim</strain>
    </source>
</reference>
<accession>A0A9Q8P638</accession>
<dbReference type="PROSITE" id="PS00624">
    <property type="entry name" value="GMC_OXRED_2"/>
    <property type="match status" value="1"/>
</dbReference>